<reference evidence="4 5" key="1">
    <citation type="submission" date="2022-01" db="EMBL/GenBank/DDBJ databases">
        <authorList>
            <person name="Xiong W."/>
            <person name="Schranz E."/>
        </authorList>
    </citation>
    <scope>NUCLEOTIDE SEQUENCE [LARGE SCALE GENOMIC DNA]</scope>
</reference>
<evidence type="ECO:0000313" key="5">
    <source>
        <dbReference type="Proteomes" id="UP001157418"/>
    </source>
</evidence>
<organism evidence="4 5">
    <name type="scientific">Lactuca virosa</name>
    <dbReference type="NCBI Taxonomy" id="75947"/>
    <lineage>
        <taxon>Eukaryota</taxon>
        <taxon>Viridiplantae</taxon>
        <taxon>Streptophyta</taxon>
        <taxon>Embryophyta</taxon>
        <taxon>Tracheophyta</taxon>
        <taxon>Spermatophyta</taxon>
        <taxon>Magnoliopsida</taxon>
        <taxon>eudicotyledons</taxon>
        <taxon>Gunneridae</taxon>
        <taxon>Pentapetalae</taxon>
        <taxon>asterids</taxon>
        <taxon>campanulids</taxon>
        <taxon>Asterales</taxon>
        <taxon>Asteraceae</taxon>
        <taxon>Cichorioideae</taxon>
        <taxon>Cichorieae</taxon>
        <taxon>Lactucinae</taxon>
        <taxon>Lactuca</taxon>
    </lineage>
</organism>
<dbReference type="GO" id="GO:0140662">
    <property type="term" value="F:ATP-dependent protein folding chaperone"/>
    <property type="evidence" value="ECO:0007669"/>
    <property type="project" value="InterPro"/>
</dbReference>
<dbReference type="AlphaFoldDB" id="A0AAU9MMV0"/>
<evidence type="ECO:0000313" key="4">
    <source>
        <dbReference type="EMBL" id="CAH1429173.1"/>
    </source>
</evidence>
<accession>A0AAU9MMV0</accession>
<evidence type="ECO:0000256" key="2">
    <source>
        <dbReference type="ARBA" id="ARBA00022741"/>
    </source>
</evidence>
<evidence type="ECO:0000256" key="3">
    <source>
        <dbReference type="ARBA" id="ARBA00022840"/>
    </source>
</evidence>
<dbReference type="InterPro" id="IPR018181">
    <property type="entry name" value="Heat_shock_70_CS"/>
</dbReference>
<gene>
    <name evidence="4" type="ORF">LVIROSA_LOCUS16046</name>
</gene>
<dbReference type="Pfam" id="PF00012">
    <property type="entry name" value="HSP70"/>
    <property type="match status" value="1"/>
</dbReference>
<dbReference type="FunFam" id="3.30.420.40:FF:000028">
    <property type="entry name" value="heat shock 70 kDa protein-like"/>
    <property type="match status" value="1"/>
</dbReference>
<sequence>MESAVLDFFGVAGEESGVHVEAGRNTISRRGGDWRRGERERTEKVQSNCGVILRFESHWSITLDYNKFFWASKLIQLRGQLVKRGPQSNDRPRDNFLMCRRYYIPKVVKNIKITGLANHIYVITVSTYFNNSQCKTTKDVGALARLNVIRMINVSTIATVACEKAKKNLSSIEYAEIVIGSFHDETEFTLHISWETFEMLNDNLVKMYITTMEECLKGAKIDKSAIDEVILVGGLTRIPKIESVLEDYFDGKKCIT</sequence>
<dbReference type="Proteomes" id="UP001157418">
    <property type="component" value="Unassembled WGS sequence"/>
</dbReference>
<protein>
    <submittedName>
        <fullName evidence="4">Uncharacterized protein</fullName>
    </submittedName>
</protein>
<evidence type="ECO:0000256" key="1">
    <source>
        <dbReference type="ARBA" id="ARBA00007381"/>
    </source>
</evidence>
<comment type="caution">
    <text evidence="4">The sequence shown here is derived from an EMBL/GenBank/DDBJ whole genome shotgun (WGS) entry which is preliminary data.</text>
</comment>
<proteinExistence type="inferred from homology"/>
<comment type="similarity">
    <text evidence="1">Belongs to the heat shock protein 70 family.</text>
</comment>
<name>A0AAU9MMV0_9ASTR</name>
<dbReference type="PROSITE" id="PS01036">
    <property type="entry name" value="HSP70_3"/>
    <property type="match status" value="1"/>
</dbReference>
<dbReference type="InterPro" id="IPR013126">
    <property type="entry name" value="Hsp_70_fam"/>
</dbReference>
<dbReference type="EMBL" id="CAKMRJ010002535">
    <property type="protein sequence ID" value="CAH1429173.1"/>
    <property type="molecule type" value="Genomic_DNA"/>
</dbReference>
<dbReference type="InterPro" id="IPR043129">
    <property type="entry name" value="ATPase_NBD"/>
</dbReference>
<keyword evidence="3" id="KW-0067">ATP-binding</keyword>
<dbReference type="GO" id="GO:0005524">
    <property type="term" value="F:ATP binding"/>
    <property type="evidence" value="ECO:0007669"/>
    <property type="project" value="UniProtKB-KW"/>
</dbReference>
<dbReference type="PANTHER" id="PTHR19375">
    <property type="entry name" value="HEAT SHOCK PROTEIN 70KDA"/>
    <property type="match status" value="1"/>
</dbReference>
<dbReference type="SUPFAM" id="SSF53067">
    <property type="entry name" value="Actin-like ATPase domain"/>
    <property type="match status" value="1"/>
</dbReference>
<keyword evidence="2" id="KW-0547">Nucleotide-binding</keyword>
<dbReference type="Gene3D" id="3.90.640.10">
    <property type="entry name" value="Actin, Chain A, domain 4"/>
    <property type="match status" value="1"/>
</dbReference>
<dbReference type="Gene3D" id="3.30.420.40">
    <property type="match status" value="2"/>
</dbReference>
<keyword evidence="5" id="KW-1185">Reference proteome</keyword>